<reference evidence="1 2" key="1">
    <citation type="submission" date="2017-03" db="EMBL/GenBank/DDBJ databases">
        <title>Lifting the veil on microbial sulfur biogeochemistry in mining wastewaters.</title>
        <authorList>
            <person name="Kantor R.S."/>
            <person name="Colenbrander Nelson T."/>
            <person name="Marshall S."/>
            <person name="Bennett D."/>
            <person name="Apte S."/>
            <person name="Camacho D."/>
            <person name="Thomas B.C."/>
            <person name="Warren L.A."/>
            <person name="Banfield J.F."/>
        </authorList>
    </citation>
    <scope>NUCLEOTIDE SEQUENCE [LARGE SCALE GENOMIC DNA]</scope>
    <source>
        <strain evidence="1">32-67-7</strain>
    </source>
</reference>
<dbReference type="AlphaFoldDB" id="A0A258DGV9"/>
<evidence type="ECO:0000313" key="2">
    <source>
        <dbReference type="Proteomes" id="UP000215616"/>
    </source>
</evidence>
<dbReference type="InterPro" id="IPR011049">
    <property type="entry name" value="Serralysin-like_metalloprot_C"/>
</dbReference>
<name>A0A258DGV9_CAUVI</name>
<proteinExistence type="predicted"/>
<accession>A0A258DGV9</accession>
<evidence type="ECO:0000313" key="1">
    <source>
        <dbReference type="EMBL" id="OYX06473.1"/>
    </source>
</evidence>
<dbReference type="EMBL" id="NCDQ01000003">
    <property type="protein sequence ID" value="OYX06473.1"/>
    <property type="molecule type" value="Genomic_DNA"/>
</dbReference>
<comment type="caution">
    <text evidence="1">The sequence shown here is derived from an EMBL/GenBank/DDBJ whole genome shotgun (WGS) entry which is preliminary data.</text>
</comment>
<sequence>MFIPGSRIGQPSSFEFTIMSQSSAGSISTWPTLPQLTGNLPLPTSGPGEVHILPFPMPGDGPHILPFPGTGAGTPGGLPSVSLPERVAGTEGDDRIEVPTGAVAAGLGGDDVFVLTPGDVDREGQPLAVITDFNAGDSLDLSRLGPDAKILGREESDRPWGADRVSIDFNGDGAEDGFVMLAGRGPDLGAYRPYPMPIAPGDGLRPLFTGAVTVAVTGDASGIRLMGDHSGFDGLDLSLV</sequence>
<organism evidence="1 2">
    <name type="scientific">Caulobacter vibrioides</name>
    <name type="common">Caulobacter crescentus</name>
    <dbReference type="NCBI Taxonomy" id="155892"/>
    <lineage>
        <taxon>Bacteria</taxon>
        <taxon>Pseudomonadati</taxon>
        <taxon>Pseudomonadota</taxon>
        <taxon>Alphaproteobacteria</taxon>
        <taxon>Caulobacterales</taxon>
        <taxon>Caulobacteraceae</taxon>
        <taxon>Caulobacter</taxon>
    </lineage>
</organism>
<dbReference type="Proteomes" id="UP000215616">
    <property type="component" value="Unassembled WGS sequence"/>
</dbReference>
<protein>
    <submittedName>
        <fullName evidence="1">Uncharacterized protein</fullName>
    </submittedName>
</protein>
<dbReference type="Gene3D" id="2.150.10.10">
    <property type="entry name" value="Serralysin-like metalloprotease, C-terminal"/>
    <property type="match status" value="1"/>
</dbReference>
<gene>
    <name evidence="1" type="ORF">B7Z12_00395</name>
</gene>